<feature type="non-terminal residue" evidence="2">
    <location>
        <position position="1"/>
    </location>
</feature>
<gene>
    <name evidence="2" type="ORF">SNAT2548_LOCUS5149</name>
</gene>
<sequence>MLRGWRAVLTNLILAVVAGGDESNHSNHTSHSSWKVPVPHPEPQFWRRVRPYGPALNATLVWQGFGTPHPIVCEPQVMWTPPPPWHSRETEKDEKGDLEGEYRLYFRAGGWFTTPQVIGVVFSSDPLREGWSYRSKYWETGARDPFMPISGAGYGGTSYDEIQVQPWIFYQTGRQRRRQNTPDMPTIADRDGGVWWLYAGIHAGPEEVHNQTSVSLSVDGLHWQLVRRQSVPLAGNCTMFGNRVIWIEEEAERIVFHLLQEQLCGPWKIYHYTSSDGLSDWSVASTGPVPGLERVPNGMFGGPSMPVHPQFLGPGLRRPFGLPVPAPFDASGARHLWFHAAALGGNLPTDVYHAVSPGSASGPWTVLHVDNKTNPLGAELEHRGAYLNDTERWTTWEYDQVSDPSFTYYVQDYLLPPAARRALLFYDGGNNANGTGNIGMAVGWAEEMFPGGLASSQ</sequence>
<dbReference type="OrthoDB" id="470047at2759"/>
<evidence type="ECO:0000313" key="2">
    <source>
        <dbReference type="EMBL" id="CAE7192549.1"/>
    </source>
</evidence>
<protein>
    <recommendedName>
        <fullName evidence="4">Glycosyl hydrolase family 32 N-terminal domain-containing protein</fullName>
    </recommendedName>
</protein>
<organism evidence="2 3">
    <name type="scientific">Symbiodinium natans</name>
    <dbReference type="NCBI Taxonomy" id="878477"/>
    <lineage>
        <taxon>Eukaryota</taxon>
        <taxon>Sar</taxon>
        <taxon>Alveolata</taxon>
        <taxon>Dinophyceae</taxon>
        <taxon>Suessiales</taxon>
        <taxon>Symbiodiniaceae</taxon>
        <taxon>Symbiodinium</taxon>
    </lineage>
</organism>
<comment type="caution">
    <text evidence="2">The sequence shown here is derived from an EMBL/GenBank/DDBJ whole genome shotgun (WGS) entry which is preliminary data.</text>
</comment>
<feature type="chain" id="PRO_5032995925" description="Glycosyl hydrolase family 32 N-terminal domain-containing protein" evidence="1">
    <location>
        <begin position="21"/>
        <end position="457"/>
    </location>
</feature>
<evidence type="ECO:0008006" key="4">
    <source>
        <dbReference type="Google" id="ProtNLM"/>
    </source>
</evidence>
<accession>A0A812J4E4</accession>
<keyword evidence="3" id="KW-1185">Reference proteome</keyword>
<dbReference type="AlphaFoldDB" id="A0A812J4E4"/>
<evidence type="ECO:0000313" key="3">
    <source>
        <dbReference type="Proteomes" id="UP000604046"/>
    </source>
</evidence>
<dbReference type="EMBL" id="CAJNDS010000326">
    <property type="protein sequence ID" value="CAE7192549.1"/>
    <property type="molecule type" value="Genomic_DNA"/>
</dbReference>
<feature type="signal peptide" evidence="1">
    <location>
        <begin position="1"/>
        <end position="20"/>
    </location>
</feature>
<reference evidence="2" key="1">
    <citation type="submission" date="2021-02" db="EMBL/GenBank/DDBJ databases">
        <authorList>
            <person name="Dougan E. K."/>
            <person name="Rhodes N."/>
            <person name="Thang M."/>
            <person name="Chan C."/>
        </authorList>
    </citation>
    <scope>NUCLEOTIDE SEQUENCE</scope>
</reference>
<keyword evidence="1" id="KW-0732">Signal</keyword>
<dbReference type="Proteomes" id="UP000604046">
    <property type="component" value="Unassembled WGS sequence"/>
</dbReference>
<evidence type="ECO:0000256" key="1">
    <source>
        <dbReference type="SAM" id="SignalP"/>
    </source>
</evidence>
<name>A0A812J4E4_9DINO</name>
<proteinExistence type="predicted"/>